<dbReference type="Pfam" id="PF12833">
    <property type="entry name" value="HTH_18"/>
    <property type="match status" value="1"/>
</dbReference>
<dbReference type="GO" id="GO:0003700">
    <property type="term" value="F:DNA-binding transcription factor activity"/>
    <property type="evidence" value="ECO:0007669"/>
    <property type="project" value="InterPro"/>
</dbReference>
<evidence type="ECO:0000256" key="2">
    <source>
        <dbReference type="ARBA" id="ARBA00023125"/>
    </source>
</evidence>
<protein>
    <recommendedName>
        <fullName evidence="6">HTH araC/xylS-type domain-containing protein</fullName>
    </recommendedName>
</protein>
<keyword evidence="5" id="KW-0812">Transmembrane</keyword>
<dbReference type="PANTHER" id="PTHR43280">
    <property type="entry name" value="ARAC-FAMILY TRANSCRIPTIONAL REGULATOR"/>
    <property type="match status" value="1"/>
</dbReference>
<keyword evidence="1" id="KW-0805">Transcription regulation</keyword>
<keyword evidence="4" id="KW-0175">Coiled coil</keyword>
<evidence type="ECO:0000313" key="8">
    <source>
        <dbReference type="Proteomes" id="UP000007392"/>
    </source>
</evidence>
<dbReference type="GO" id="GO:0043565">
    <property type="term" value="F:sequence-specific DNA binding"/>
    <property type="evidence" value="ECO:0007669"/>
    <property type="project" value="InterPro"/>
</dbReference>
<dbReference type="InterPro" id="IPR018062">
    <property type="entry name" value="HTH_AraC-typ_CS"/>
</dbReference>
<evidence type="ECO:0000256" key="1">
    <source>
        <dbReference type="ARBA" id="ARBA00023015"/>
    </source>
</evidence>
<dbReference type="SUPFAM" id="SSF46689">
    <property type="entry name" value="Homeodomain-like"/>
    <property type="match status" value="1"/>
</dbReference>
<evidence type="ECO:0000313" key="7">
    <source>
        <dbReference type="EMBL" id="AFH60326.2"/>
    </source>
</evidence>
<dbReference type="PROSITE" id="PS00041">
    <property type="entry name" value="HTH_ARAC_FAMILY_1"/>
    <property type="match status" value="1"/>
</dbReference>
<keyword evidence="3" id="KW-0804">Transcription</keyword>
<feature type="transmembrane region" description="Helical" evidence="5">
    <location>
        <begin position="20"/>
        <end position="41"/>
    </location>
</feature>
<feature type="transmembrane region" description="Helical" evidence="5">
    <location>
        <begin position="268"/>
        <end position="287"/>
    </location>
</feature>
<dbReference type="Gene3D" id="1.10.10.60">
    <property type="entry name" value="Homeodomain-like"/>
    <property type="match status" value="2"/>
</dbReference>
<dbReference type="InterPro" id="IPR041522">
    <property type="entry name" value="CdaR_GGDEF"/>
</dbReference>
<keyword evidence="5" id="KW-1133">Transmembrane helix</keyword>
<dbReference type="Proteomes" id="UP000007392">
    <property type="component" value="Chromosome"/>
</dbReference>
<dbReference type="InterPro" id="IPR009057">
    <property type="entry name" value="Homeodomain-like_sf"/>
</dbReference>
<keyword evidence="5" id="KW-0472">Membrane</keyword>
<feature type="coiled-coil region" evidence="4">
    <location>
        <begin position="598"/>
        <end position="635"/>
    </location>
</feature>
<dbReference type="PROSITE" id="PS01124">
    <property type="entry name" value="HTH_ARAC_FAMILY_2"/>
    <property type="match status" value="1"/>
</dbReference>
<keyword evidence="2" id="KW-0238">DNA-binding</keyword>
<organism evidence="7 8">
    <name type="scientific">Paenibacillus mucilaginosus K02</name>
    <dbReference type="NCBI Taxonomy" id="997761"/>
    <lineage>
        <taxon>Bacteria</taxon>
        <taxon>Bacillati</taxon>
        <taxon>Bacillota</taxon>
        <taxon>Bacilli</taxon>
        <taxon>Bacillales</taxon>
        <taxon>Paenibacillaceae</taxon>
        <taxon>Paenibacillus</taxon>
    </lineage>
</organism>
<proteinExistence type="predicted"/>
<dbReference type="PANTHER" id="PTHR43280:SF28">
    <property type="entry name" value="HTH-TYPE TRANSCRIPTIONAL ACTIVATOR RHAS"/>
    <property type="match status" value="1"/>
</dbReference>
<evidence type="ECO:0000256" key="4">
    <source>
        <dbReference type="SAM" id="Coils"/>
    </source>
</evidence>
<name>I0BD79_9BACL</name>
<evidence type="ECO:0000259" key="6">
    <source>
        <dbReference type="PROSITE" id="PS01124"/>
    </source>
</evidence>
<gene>
    <name evidence="7" type="ORF">B2K_06235</name>
</gene>
<dbReference type="Pfam" id="PF17853">
    <property type="entry name" value="GGDEF_2"/>
    <property type="match status" value="1"/>
</dbReference>
<dbReference type="SMART" id="SM00342">
    <property type="entry name" value="HTH_ARAC"/>
    <property type="match status" value="1"/>
</dbReference>
<dbReference type="KEGG" id="pmw:B2K_06235"/>
<sequence>MKANTNLVRTWFHRWTLSYILIFLLLIPLLMFSLLIAFNGVSQKTAAESNRIFAGQLLQSLDNELQLIDNLVSNEIAADDGMMDFFKKSLGEERFYSSVMPGVKLKNMMTAMPLIESIYLYRTHDGTVLTPLSVTHIDQFSDKQVIIEALNQPSLNRPWMDVRRGFTEQEPRELISLVKYTPLFTGTDGVIVVNVRTESIARLVKSMTTSLENQQVTLYDRGGNGLYSNALDSGYLQSTSTSDYLGWSIQSGVANGNLFRIVSALSRYWILICGAVCLLGMLGIVLVSRRNLRPVQSIVDRIQQYTEKKSAELFRKEGHDEFRFIDSALEHLLEQAGDYQKQHQENLFYRRKKFFHEWLEGERSLQGAEWEQEMHSLRLAVGYSAFVVSVIKINKFPVFIRTYSRRDQNLLKFVLTDVVKETADSGKIVAWAEWMSSDQLAVVHMLPPYERQGIDEEARVKELADDLIRWVKQHLHFTVSVGIGTAVEHAAQAHESYGDALEALAYMPSLGNEPVVSYWQLESKNRLKSSNPLQSVRELALAFRAGDGSWENSYDQMFHDIRGGFYSREEMSSLVGYLIFFLQKELADLPAELKGGWSQEAAARLEEAADQWETLEELEEELRRLIAGMTEDIARVRAGRGSFRLVQDMRAYLEEHYHNADLSLQHLSESFGVHVKTVSRLFKEEAGINFIELLTQIRVERAKELLSTTDDSIQDITLRVGYLHPNTFIRSFKKQTGQTPGDFRKQGQANA</sequence>
<feature type="domain" description="HTH araC/xylS-type" evidence="6">
    <location>
        <begin position="647"/>
        <end position="746"/>
    </location>
</feature>
<dbReference type="HOGENOM" id="CLU_019175_1_1_9"/>
<accession>I0BD79</accession>
<dbReference type="AlphaFoldDB" id="I0BD79"/>
<reference evidence="7 8" key="1">
    <citation type="submission" date="2013-06" db="EMBL/GenBank/DDBJ databases">
        <title>Complete genome sequence of Paenibacillus mucilaginosus K02.</title>
        <authorList>
            <person name="Xiao B."/>
            <person name="Sun L."/>
            <person name="Xiao L."/>
            <person name="Lian B."/>
        </authorList>
    </citation>
    <scope>NUCLEOTIDE SEQUENCE [LARGE SCALE GENOMIC DNA]</scope>
    <source>
        <strain evidence="7 8">K02</strain>
    </source>
</reference>
<dbReference type="OrthoDB" id="1877256at2"/>
<evidence type="ECO:0000256" key="3">
    <source>
        <dbReference type="ARBA" id="ARBA00023163"/>
    </source>
</evidence>
<dbReference type="EMBL" id="CP003422">
    <property type="protein sequence ID" value="AFH60326.2"/>
    <property type="molecule type" value="Genomic_DNA"/>
</dbReference>
<evidence type="ECO:0000256" key="5">
    <source>
        <dbReference type="SAM" id="Phobius"/>
    </source>
</evidence>
<dbReference type="RefSeq" id="WP_016362351.1">
    <property type="nucleotide sequence ID" value="NC_017672.3"/>
</dbReference>
<dbReference type="InterPro" id="IPR018060">
    <property type="entry name" value="HTH_AraC"/>
</dbReference>